<accession>K1SAH7</accession>
<feature type="domain" description="Deacetylase sirtuin-type" evidence="3">
    <location>
        <begin position="1"/>
        <end position="206"/>
    </location>
</feature>
<dbReference type="GO" id="GO:0070403">
    <property type="term" value="F:NAD+ binding"/>
    <property type="evidence" value="ECO:0007669"/>
    <property type="project" value="InterPro"/>
</dbReference>
<dbReference type="SUPFAM" id="SSF52467">
    <property type="entry name" value="DHS-like NAD/FAD-binding domain"/>
    <property type="match status" value="1"/>
</dbReference>
<organism evidence="4">
    <name type="scientific">human gut metagenome</name>
    <dbReference type="NCBI Taxonomy" id="408170"/>
    <lineage>
        <taxon>unclassified sequences</taxon>
        <taxon>metagenomes</taxon>
        <taxon>organismal metagenomes</taxon>
    </lineage>
</organism>
<dbReference type="Gene3D" id="3.40.50.1220">
    <property type="entry name" value="TPP-binding domain"/>
    <property type="match status" value="1"/>
</dbReference>
<evidence type="ECO:0000256" key="2">
    <source>
        <dbReference type="ARBA" id="ARBA00023027"/>
    </source>
</evidence>
<protein>
    <submittedName>
        <fullName evidence="4">Silent information regulator protein Sir2</fullName>
    </submittedName>
</protein>
<dbReference type="InterPro" id="IPR050134">
    <property type="entry name" value="NAD-dep_sirtuin_deacylases"/>
</dbReference>
<dbReference type="Gene3D" id="3.30.1600.10">
    <property type="entry name" value="SIR2/SIRT2 'Small Domain"/>
    <property type="match status" value="1"/>
</dbReference>
<gene>
    <name evidence="4" type="ORF">OBE_10392</name>
</gene>
<evidence type="ECO:0000256" key="1">
    <source>
        <dbReference type="ARBA" id="ARBA00022679"/>
    </source>
</evidence>
<dbReference type="PANTHER" id="PTHR11085">
    <property type="entry name" value="NAD-DEPENDENT PROTEIN DEACYLASE SIRTUIN-5, MITOCHONDRIAL-RELATED"/>
    <property type="match status" value="1"/>
</dbReference>
<dbReference type="PANTHER" id="PTHR11085:SF4">
    <property type="entry name" value="NAD-DEPENDENT PROTEIN DEACYLASE"/>
    <property type="match status" value="1"/>
</dbReference>
<name>K1SAH7_9ZZZZ</name>
<dbReference type="NCBIfam" id="NF001752">
    <property type="entry name" value="PRK00481.1-1"/>
    <property type="match status" value="1"/>
</dbReference>
<dbReference type="InterPro" id="IPR029035">
    <property type="entry name" value="DHS-like_NAD/FAD-binding_dom"/>
</dbReference>
<dbReference type="PROSITE" id="PS50305">
    <property type="entry name" value="SIRTUIN"/>
    <property type="match status" value="1"/>
</dbReference>
<dbReference type="GO" id="GO:0017136">
    <property type="term" value="F:histone deacetylase activity, NAD-dependent"/>
    <property type="evidence" value="ECO:0007669"/>
    <property type="project" value="TreeGrafter"/>
</dbReference>
<proteinExistence type="predicted"/>
<keyword evidence="1" id="KW-0808">Transferase</keyword>
<dbReference type="InterPro" id="IPR003000">
    <property type="entry name" value="Sirtuin"/>
</dbReference>
<feature type="non-terminal residue" evidence="4">
    <location>
        <position position="206"/>
    </location>
</feature>
<dbReference type="AlphaFoldDB" id="K1SAH7"/>
<dbReference type="EMBL" id="AJWZ01007158">
    <property type="protein sequence ID" value="EKC57692.1"/>
    <property type="molecule type" value="Genomic_DNA"/>
</dbReference>
<sequence>MVFFGGAGVSTESGIPDFRSADGLYNMHYSVPPEVILSHSYFMSHPEEFYRFYRDKLLNPDVKPNIAHLKLAEMEQKGKLKAVITQNIDGLHEKAGSKNVYNLHGSVYYNHCMKCGKAYAFTDMLSCKGVPHCTCGGIIKPDVVLYEEPLNESTVNGAVRHIMNADMLIVAGTSLTVYPAAGLIRYFRGRNSVLINRDANVGDDEF</sequence>
<dbReference type="InterPro" id="IPR026590">
    <property type="entry name" value="Ssirtuin_cat_dom"/>
</dbReference>
<evidence type="ECO:0000259" key="3">
    <source>
        <dbReference type="PROSITE" id="PS50305"/>
    </source>
</evidence>
<reference evidence="4" key="1">
    <citation type="journal article" date="2013" name="Environ. Microbiol.">
        <title>Microbiota from the distal guts of lean and obese adolescents exhibit partial functional redundancy besides clear differences in community structure.</title>
        <authorList>
            <person name="Ferrer M."/>
            <person name="Ruiz A."/>
            <person name="Lanza F."/>
            <person name="Haange S.B."/>
            <person name="Oberbach A."/>
            <person name="Till H."/>
            <person name="Bargiela R."/>
            <person name="Campoy C."/>
            <person name="Segura M.T."/>
            <person name="Richter M."/>
            <person name="von Bergen M."/>
            <person name="Seifert J."/>
            <person name="Suarez A."/>
        </authorList>
    </citation>
    <scope>NUCLEOTIDE SEQUENCE</scope>
</reference>
<evidence type="ECO:0000313" key="4">
    <source>
        <dbReference type="EMBL" id="EKC57692.1"/>
    </source>
</evidence>
<comment type="caution">
    <text evidence="4">The sequence shown here is derived from an EMBL/GenBank/DDBJ whole genome shotgun (WGS) entry which is preliminary data.</text>
</comment>
<dbReference type="InterPro" id="IPR026591">
    <property type="entry name" value="Sirtuin_cat_small_dom_sf"/>
</dbReference>
<dbReference type="Pfam" id="PF02146">
    <property type="entry name" value="SIR2"/>
    <property type="match status" value="1"/>
</dbReference>
<keyword evidence="2" id="KW-0520">NAD</keyword>